<dbReference type="OrthoDB" id="10509177at2759"/>
<keyword evidence="1" id="KW-0479">Metal-binding</keyword>
<dbReference type="GO" id="GO:0008270">
    <property type="term" value="F:zinc ion binding"/>
    <property type="evidence" value="ECO:0007669"/>
    <property type="project" value="UniProtKB-KW"/>
</dbReference>
<evidence type="ECO:0000259" key="3">
    <source>
        <dbReference type="PROSITE" id="PS50157"/>
    </source>
</evidence>
<protein>
    <recommendedName>
        <fullName evidence="3">C2H2-type domain-containing protein</fullName>
    </recommendedName>
</protein>
<proteinExistence type="predicted"/>
<keyword evidence="1" id="KW-0862">Zinc</keyword>
<dbReference type="EMBL" id="SEOQ01000495">
    <property type="protein sequence ID" value="TFY61726.1"/>
    <property type="molecule type" value="Genomic_DNA"/>
</dbReference>
<organism evidence="4 5">
    <name type="scientific">Dentipellis fragilis</name>
    <dbReference type="NCBI Taxonomy" id="205917"/>
    <lineage>
        <taxon>Eukaryota</taxon>
        <taxon>Fungi</taxon>
        <taxon>Dikarya</taxon>
        <taxon>Basidiomycota</taxon>
        <taxon>Agaricomycotina</taxon>
        <taxon>Agaricomycetes</taxon>
        <taxon>Russulales</taxon>
        <taxon>Hericiaceae</taxon>
        <taxon>Dentipellis</taxon>
    </lineage>
</organism>
<reference evidence="4 5" key="1">
    <citation type="submission" date="2019-02" db="EMBL/GenBank/DDBJ databases">
        <title>Genome sequencing of the rare red list fungi Dentipellis fragilis.</title>
        <authorList>
            <person name="Buettner E."/>
            <person name="Kellner H."/>
        </authorList>
    </citation>
    <scope>NUCLEOTIDE SEQUENCE [LARGE SCALE GENOMIC DNA]</scope>
    <source>
        <strain evidence="4 5">DSM 105465</strain>
    </source>
</reference>
<accession>A0A4Y9YGP6</accession>
<name>A0A4Y9YGP6_9AGAM</name>
<keyword evidence="5" id="KW-1185">Reference proteome</keyword>
<sequence length="393" mass="44034">MSLAIDPFSRGLETSELVDLFPVSGDRLSSTIYAFEVPRSRRGSADENFKAAMRELGFPLEEPYDFTFTCPLPLEKRDLPLEKGISSQSFSEVPAHTELYEEDRGGVAPLESEIVGNEQDNVPSVAGPNAWTAVRSTEDPTDEVQVLWLEEGVMALPTQALVEVGVFAPAPSGSEMNESYLAENENENEKENEVEVEVENEKEDGDEDEDEDEESVVLAIGSASTRTSRKRARSESLDGESDSDASDDSEVSATTSTGTTSTRPAKKRKAPLFAFERQCQQRSRTLTHPDFNDLVCRVILDDGRVCETVSSTVKKCFAHRDSHFGRSFVCAVCQKSFGYMYTLKRHVKETPFCKKRASKFSYEQWEVSMNNMRWMKPGWLRPRTDRAPAQFLP</sequence>
<evidence type="ECO:0000256" key="2">
    <source>
        <dbReference type="SAM" id="MobiDB-lite"/>
    </source>
</evidence>
<feature type="domain" description="C2H2-type" evidence="3">
    <location>
        <begin position="328"/>
        <end position="356"/>
    </location>
</feature>
<comment type="caution">
    <text evidence="4">The sequence shown here is derived from an EMBL/GenBank/DDBJ whole genome shotgun (WGS) entry which is preliminary data.</text>
</comment>
<evidence type="ECO:0000256" key="1">
    <source>
        <dbReference type="PROSITE-ProRule" id="PRU00042"/>
    </source>
</evidence>
<keyword evidence="1" id="KW-0863">Zinc-finger</keyword>
<evidence type="ECO:0000313" key="5">
    <source>
        <dbReference type="Proteomes" id="UP000298327"/>
    </source>
</evidence>
<feature type="compositionally biased region" description="Acidic residues" evidence="2">
    <location>
        <begin position="194"/>
        <end position="215"/>
    </location>
</feature>
<dbReference type="Proteomes" id="UP000298327">
    <property type="component" value="Unassembled WGS sequence"/>
</dbReference>
<dbReference type="PROSITE" id="PS50157">
    <property type="entry name" value="ZINC_FINGER_C2H2_2"/>
    <property type="match status" value="1"/>
</dbReference>
<dbReference type="InterPro" id="IPR013087">
    <property type="entry name" value="Znf_C2H2_type"/>
</dbReference>
<gene>
    <name evidence="4" type="ORF">EVG20_g6951</name>
</gene>
<feature type="region of interest" description="Disordered" evidence="2">
    <location>
        <begin position="170"/>
        <end position="268"/>
    </location>
</feature>
<feature type="compositionally biased region" description="Acidic residues" evidence="2">
    <location>
        <begin position="237"/>
        <end position="250"/>
    </location>
</feature>
<evidence type="ECO:0000313" key="4">
    <source>
        <dbReference type="EMBL" id="TFY61726.1"/>
    </source>
</evidence>
<feature type="compositionally biased region" description="Low complexity" evidence="2">
    <location>
        <begin position="251"/>
        <end position="262"/>
    </location>
</feature>
<dbReference type="AlphaFoldDB" id="A0A4Y9YGP6"/>